<dbReference type="Gene3D" id="3.40.50.1820">
    <property type="entry name" value="alpha/beta hydrolase"/>
    <property type="match status" value="1"/>
</dbReference>
<name>A0A364N5R3_STELY</name>
<dbReference type="EMBL" id="QGDH01000049">
    <property type="protein sequence ID" value="RAR12589.1"/>
    <property type="molecule type" value="Genomic_DNA"/>
</dbReference>
<comment type="similarity">
    <text evidence="1 8">Belongs to the tannase family.</text>
</comment>
<evidence type="ECO:0000256" key="1">
    <source>
        <dbReference type="ARBA" id="ARBA00006249"/>
    </source>
</evidence>
<organism evidence="9 10">
    <name type="scientific">Stemphylium lycopersici</name>
    <name type="common">Tomato gray leaf spot disease fungus</name>
    <name type="synonym">Thyrospora lycopersici</name>
    <dbReference type="NCBI Taxonomy" id="183478"/>
    <lineage>
        <taxon>Eukaryota</taxon>
        <taxon>Fungi</taxon>
        <taxon>Dikarya</taxon>
        <taxon>Ascomycota</taxon>
        <taxon>Pezizomycotina</taxon>
        <taxon>Dothideomycetes</taxon>
        <taxon>Pleosporomycetidae</taxon>
        <taxon>Pleosporales</taxon>
        <taxon>Pleosporineae</taxon>
        <taxon>Pleosporaceae</taxon>
        <taxon>Stemphylium</taxon>
    </lineage>
</organism>
<evidence type="ECO:0000313" key="10">
    <source>
        <dbReference type="Proteomes" id="UP000249619"/>
    </source>
</evidence>
<dbReference type="Pfam" id="PF07519">
    <property type="entry name" value="Tannase"/>
    <property type="match status" value="1"/>
</dbReference>
<accession>A0A364N5R3</accession>
<evidence type="ECO:0000256" key="3">
    <source>
        <dbReference type="ARBA" id="ARBA00022723"/>
    </source>
</evidence>
<evidence type="ECO:0000256" key="8">
    <source>
        <dbReference type="RuleBase" id="RU361238"/>
    </source>
</evidence>
<gene>
    <name evidence="9" type="ORF">DDE83_004121</name>
</gene>
<keyword evidence="7" id="KW-1015">Disulfide bond</keyword>
<dbReference type="Proteomes" id="UP000249619">
    <property type="component" value="Unassembled WGS sequence"/>
</dbReference>
<keyword evidence="5 8" id="KW-0378">Hydrolase</keyword>
<dbReference type="PANTHER" id="PTHR33938">
    <property type="entry name" value="FERULOYL ESTERASE B-RELATED"/>
    <property type="match status" value="1"/>
</dbReference>
<evidence type="ECO:0000256" key="7">
    <source>
        <dbReference type="ARBA" id="ARBA00023157"/>
    </source>
</evidence>
<dbReference type="GO" id="GO:0046872">
    <property type="term" value="F:metal ion binding"/>
    <property type="evidence" value="ECO:0007669"/>
    <property type="project" value="UniProtKB-KW"/>
</dbReference>
<evidence type="ECO:0000313" key="9">
    <source>
        <dbReference type="EMBL" id="RAR12589.1"/>
    </source>
</evidence>
<proteinExistence type="inferred from homology"/>
<dbReference type="PANTHER" id="PTHR33938:SF8">
    <property type="entry name" value="CARBOXYLIC ESTER HYDROLASE"/>
    <property type="match status" value="1"/>
</dbReference>
<keyword evidence="10" id="KW-1185">Reference proteome</keyword>
<evidence type="ECO:0000256" key="2">
    <source>
        <dbReference type="ARBA" id="ARBA00022487"/>
    </source>
</evidence>
<keyword evidence="2" id="KW-0719">Serine esterase</keyword>
<dbReference type="InterPro" id="IPR029058">
    <property type="entry name" value="AB_hydrolase_fold"/>
</dbReference>
<dbReference type="AlphaFoldDB" id="A0A364N5R3"/>
<protein>
    <recommendedName>
        <fullName evidence="8">Carboxylic ester hydrolase</fullName>
        <ecNumber evidence="8">3.1.1.-</ecNumber>
    </recommendedName>
</protein>
<dbReference type="GO" id="GO:0030600">
    <property type="term" value="F:feruloyl esterase activity"/>
    <property type="evidence" value="ECO:0007669"/>
    <property type="project" value="UniProtKB-ARBA"/>
</dbReference>
<reference evidence="10" key="1">
    <citation type="submission" date="2018-05" db="EMBL/GenBank/DDBJ databases">
        <title>Draft genome sequence of Stemphylium lycopersici strain CIDEFI 213.</title>
        <authorList>
            <person name="Medina R."/>
            <person name="Franco M.E.E."/>
            <person name="Lucentini C.G."/>
            <person name="Saparrat M.C.N."/>
            <person name="Balatti P.A."/>
        </authorList>
    </citation>
    <scope>NUCLEOTIDE SEQUENCE [LARGE SCALE GENOMIC DNA]</scope>
    <source>
        <strain evidence="10">CIDEFI 213</strain>
    </source>
</reference>
<keyword evidence="3" id="KW-0479">Metal-binding</keyword>
<keyword evidence="4 8" id="KW-0732">Signal</keyword>
<keyword evidence="6" id="KW-0106">Calcium</keyword>
<dbReference type="InterPro" id="IPR011118">
    <property type="entry name" value="Tannase/feruloyl_esterase"/>
</dbReference>
<sequence>MIFHLLTTALWLWTLTVCRDVTESFPDKRCSNATFQVPNITGLSTLSILAAPIVGEQLPDLSNICYCRVQINVTHDYADDNVLVRIDLPMASIWKGRFQAQGGGEFATGEFQHGNAVRDGWAVGSTDGGHQWQNIHDASWALQENGEIEWNLLENFAYRSLAELIIIGKEITEQYYETKPHHSYWNGCSTGGRQGYAIAQRYPGLVDGILANAPALSFTHLITAGFWPQLMMQTRNIFMSNCELDFVRNRSIELCDPLDGVRDRILEDPERCNFEPSSLVGEEITNCSTKSTIWFTQEMASLVSEIHRGPAWVSASNVTTGFAYGVNMNVMTDINVDEETGNRSIKPYDATASWMKYLVLRNPNANLADLDVSRYAALFGEATYQYSGLLNTDNPDLSALRDSGTKLMTWHGLDDEVIPVKNTIEYRKRAEQIMGGADKLDQYYRLFLAPGVEHCGGGCGAAPHQALEDLVRWVENGLSPQILPAYGSLECQGLSVMRNLCLWPARQVYVRGDPSQPWSWKCAGSMRDSYATVRHDGIYLAQSLMAELMASSIMLS</sequence>
<dbReference type="SUPFAM" id="SSF53474">
    <property type="entry name" value="alpha/beta-Hydrolases"/>
    <property type="match status" value="1"/>
</dbReference>
<feature type="chain" id="PRO_5016483796" description="Carboxylic ester hydrolase" evidence="8">
    <location>
        <begin position="19"/>
        <end position="556"/>
    </location>
</feature>
<dbReference type="STRING" id="183478.A0A364N5R3"/>
<dbReference type="EC" id="3.1.1.-" evidence="8"/>
<evidence type="ECO:0000256" key="6">
    <source>
        <dbReference type="ARBA" id="ARBA00022837"/>
    </source>
</evidence>
<evidence type="ECO:0000256" key="4">
    <source>
        <dbReference type="ARBA" id="ARBA00022729"/>
    </source>
</evidence>
<comment type="caution">
    <text evidence="9">The sequence shown here is derived from an EMBL/GenBank/DDBJ whole genome shotgun (WGS) entry which is preliminary data.</text>
</comment>
<evidence type="ECO:0000256" key="5">
    <source>
        <dbReference type="ARBA" id="ARBA00022801"/>
    </source>
</evidence>
<feature type="signal peptide" evidence="8">
    <location>
        <begin position="1"/>
        <end position="18"/>
    </location>
</feature>